<dbReference type="InterPro" id="IPR007213">
    <property type="entry name" value="Ppm1/Ppm2/Tcmp"/>
</dbReference>
<comment type="function">
    <text evidence="1 6">Exhibits S-adenosyl-L-methionine-dependent methyltransferase activity.</text>
</comment>
<organism evidence="7 8">
    <name type="scientific">Saccharothrix syringae</name>
    <name type="common">Nocardiopsis syringae</name>
    <dbReference type="NCBI Taxonomy" id="103733"/>
    <lineage>
        <taxon>Bacteria</taxon>
        <taxon>Bacillati</taxon>
        <taxon>Actinomycetota</taxon>
        <taxon>Actinomycetes</taxon>
        <taxon>Pseudonocardiales</taxon>
        <taxon>Pseudonocardiaceae</taxon>
        <taxon>Saccharothrix</taxon>
    </lineage>
</organism>
<name>A0A5Q0HDL6_SACSY</name>
<evidence type="ECO:0000313" key="7">
    <source>
        <dbReference type="EMBL" id="QFZ24376.1"/>
    </source>
</evidence>
<evidence type="ECO:0000256" key="6">
    <source>
        <dbReference type="RuleBase" id="RU362030"/>
    </source>
</evidence>
<dbReference type="KEGG" id="ssyi:EKG83_20280"/>
<dbReference type="OrthoDB" id="9806164at2"/>
<dbReference type="Gene3D" id="3.40.50.150">
    <property type="entry name" value="Vaccinia Virus protein VP39"/>
    <property type="match status" value="1"/>
</dbReference>
<comment type="similarity">
    <text evidence="2 6">Belongs to the UPF0677 family.</text>
</comment>
<sequence>MAAAARAAHPVVDRAPLIFTDDVAHRLLGDLADELVGYHRAHGDHPVLAGARAQAVVRSRYAEDRLAESGARQYVVLGAGLDTFACRRASADPRVFEVDHPATQAWKRRRLAEAGIPTSATHVPADLERDPLLDRLTAAGFDPAQPAFVSWLGVTTYLTRQAVDRTVAALAGLAPGSELVLDHVLPPHLRDEGGNGYARAVAQAAADGGEPWLTCLDPADLASLLAGHGFTATRHATLDEAVDPALWRRSDALRPDRLLALAHSRLTR</sequence>
<evidence type="ECO:0000313" key="8">
    <source>
        <dbReference type="Proteomes" id="UP000325787"/>
    </source>
</evidence>
<evidence type="ECO:0000256" key="1">
    <source>
        <dbReference type="ARBA" id="ARBA00003907"/>
    </source>
</evidence>
<dbReference type="EMBL" id="CP034550">
    <property type="protein sequence ID" value="QFZ24376.1"/>
    <property type="molecule type" value="Genomic_DNA"/>
</dbReference>
<gene>
    <name evidence="7" type="ORF">EKG83_20280</name>
</gene>
<evidence type="ECO:0000256" key="5">
    <source>
        <dbReference type="ARBA" id="ARBA00022691"/>
    </source>
</evidence>
<evidence type="ECO:0000256" key="2">
    <source>
        <dbReference type="ARBA" id="ARBA00008138"/>
    </source>
</evidence>
<keyword evidence="8" id="KW-1185">Reference proteome</keyword>
<keyword evidence="4 7" id="KW-0808">Transferase</keyword>
<proteinExistence type="inferred from homology"/>
<accession>A0A5Q0HDL6</accession>
<dbReference type="PANTHER" id="PTHR43619:SF2">
    <property type="entry name" value="S-ADENOSYL-L-METHIONINE-DEPENDENT METHYLTRANSFERASES SUPERFAMILY PROTEIN"/>
    <property type="match status" value="1"/>
</dbReference>
<protein>
    <recommendedName>
        <fullName evidence="6">S-adenosyl-L-methionine-dependent methyltransferase</fullName>
        <ecNumber evidence="6">2.1.1.-</ecNumber>
    </recommendedName>
</protein>
<evidence type="ECO:0000256" key="4">
    <source>
        <dbReference type="ARBA" id="ARBA00022679"/>
    </source>
</evidence>
<keyword evidence="3 6" id="KW-0489">Methyltransferase</keyword>
<dbReference type="InterPro" id="IPR011610">
    <property type="entry name" value="SAM_mthyl_Trfase_ML2640-like"/>
</dbReference>
<keyword evidence="5 6" id="KW-0949">S-adenosyl-L-methionine</keyword>
<evidence type="ECO:0000256" key="3">
    <source>
        <dbReference type="ARBA" id="ARBA00022603"/>
    </source>
</evidence>
<dbReference type="PANTHER" id="PTHR43619">
    <property type="entry name" value="S-ADENOSYL-L-METHIONINE-DEPENDENT METHYLTRANSFERASE YKTD-RELATED"/>
    <property type="match status" value="1"/>
</dbReference>
<dbReference type="GO" id="GO:0008168">
    <property type="term" value="F:methyltransferase activity"/>
    <property type="evidence" value="ECO:0007669"/>
    <property type="project" value="UniProtKB-UniRule"/>
</dbReference>
<dbReference type="GO" id="GO:0032259">
    <property type="term" value="P:methylation"/>
    <property type="evidence" value="ECO:0007669"/>
    <property type="project" value="UniProtKB-KW"/>
</dbReference>
<dbReference type="InterPro" id="IPR029063">
    <property type="entry name" value="SAM-dependent_MTases_sf"/>
</dbReference>
<dbReference type="Proteomes" id="UP000325787">
    <property type="component" value="Chromosome"/>
</dbReference>
<dbReference type="AlphaFoldDB" id="A0A5Q0HDL6"/>
<dbReference type="Pfam" id="PF04072">
    <property type="entry name" value="LCM"/>
    <property type="match status" value="1"/>
</dbReference>
<dbReference type="SUPFAM" id="SSF53335">
    <property type="entry name" value="S-adenosyl-L-methionine-dependent methyltransferases"/>
    <property type="match status" value="1"/>
</dbReference>
<dbReference type="NCBIfam" id="TIGR00027">
    <property type="entry name" value="mthyl_TIGR00027"/>
    <property type="match status" value="1"/>
</dbReference>
<dbReference type="EC" id="2.1.1.-" evidence="6"/>
<reference evidence="8" key="1">
    <citation type="journal article" date="2021" name="Curr. Microbiol.">
        <title>Complete genome of nocamycin-producing strain Saccharothrix syringae NRRL B-16468 reveals the biosynthetic potential for secondary metabolites.</title>
        <authorList>
            <person name="Mo X."/>
            <person name="Yang S."/>
        </authorList>
    </citation>
    <scope>NUCLEOTIDE SEQUENCE [LARGE SCALE GENOMIC DNA]</scope>
    <source>
        <strain evidence="8">ATCC 51364 / DSM 43886 / JCM 6844 / KCTC 9398 / NBRC 14523 / NRRL B-16468 / INA 2240</strain>
    </source>
</reference>